<evidence type="ECO:0000256" key="1">
    <source>
        <dbReference type="SAM" id="Phobius"/>
    </source>
</evidence>
<dbReference type="InterPro" id="IPR029044">
    <property type="entry name" value="Nucleotide-diphossugar_trans"/>
</dbReference>
<dbReference type="AlphaFoldDB" id="A0A382BBV2"/>
<evidence type="ECO:0000313" key="2">
    <source>
        <dbReference type="EMBL" id="SVB11021.1"/>
    </source>
</evidence>
<organism evidence="2">
    <name type="scientific">marine metagenome</name>
    <dbReference type="NCBI Taxonomy" id="408172"/>
    <lineage>
        <taxon>unclassified sequences</taxon>
        <taxon>metagenomes</taxon>
        <taxon>ecological metagenomes</taxon>
    </lineage>
</organism>
<gene>
    <name evidence="2" type="ORF">METZ01_LOCUS163875</name>
</gene>
<dbReference type="InterPro" id="IPR050256">
    <property type="entry name" value="Glycosyltransferase_2"/>
</dbReference>
<name>A0A382BBV2_9ZZZZ</name>
<proteinExistence type="predicted"/>
<accession>A0A382BBV2</accession>
<dbReference type="EMBL" id="UINC01029010">
    <property type="protein sequence ID" value="SVB11021.1"/>
    <property type="molecule type" value="Genomic_DNA"/>
</dbReference>
<feature type="transmembrane region" description="Helical" evidence="1">
    <location>
        <begin position="116"/>
        <end position="139"/>
    </location>
</feature>
<protein>
    <recommendedName>
        <fullName evidence="3">Glycosyltransferase 2-like domain-containing protein</fullName>
    </recommendedName>
</protein>
<keyword evidence="1" id="KW-0812">Transmembrane</keyword>
<evidence type="ECO:0008006" key="3">
    <source>
        <dbReference type="Google" id="ProtNLM"/>
    </source>
</evidence>
<reference evidence="2" key="1">
    <citation type="submission" date="2018-05" db="EMBL/GenBank/DDBJ databases">
        <authorList>
            <person name="Lanie J.A."/>
            <person name="Ng W.-L."/>
            <person name="Kazmierczak K.M."/>
            <person name="Andrzejewski T.M."/>
            <person name="Davidsen T.M."/>
            <person name="Wayne K.J."/>
            <person name="Tettelin H."/>
            <person name="Glass J.I."/>
            <person name="Rusch D."/>
            <person name="Podicherti R."/>
            <person name="Tsui H.-C.T."/>
            <person name="Winkler M.E."/>
        </authorList>
    </citation>
    <scope>NUCLEOTIDE SEQUENCE</scope>
</reference>
<dbReference type="Gene3D" id="3.90.550.10">
    <property type="entry name" value="Spore Coat Polysaccharide Biosynthesis Protein SpsA, Chain A"/>
    <property type="match status" value="1"/>
</dbReference>
<keyword evidence="1" id="KW-0472">Membrane</keyword>
<feature type="transmembrane region" description="Helical" evidence="1">
    <location>
        <begin position="151"/>
        <end position="171"/>
    </location>
</feature>
<feature type="non-terminal residue" evidence="2">
    <location>
        <position position="1"/>
    </location>
</feature>
<keyword evidence="1" id="KW-1133">Transmembrane helix</keyword>
<sequence>RNIRTLRNMPMAKRWLQQIGSWVVRQVSNTRIPDTTCGFRAYTREAALRQTLVSEFSYTLETIIQAGKKRMAVEHVPIATNEKTRPSRLFDSVFTYIKKSAATIVRIYAMYEPLKIFTLAGLVFFGVGFAISLRFLFYYFAGEGSGHLQSLILSAVLMIVGFQIILIGLMADVISASRKLTEELLYRVRSLELSLQTRRTPAQKSTNTDDG</sequence>
<dbReference type="PANTHER" id="PTHR48090">
    <property type="entry name" value="UNDECAPRENYL-PHOSPHATE 4-DEOXY-4-FORMAMIDO-L-ARABINOSE TRANSFERASE-RELATED"/>
    <property type="match status" value="1"/>
</dbReference>